<dbReference type="InterPro" id="IPR011545">
    <property type="entry name" value="DEAD/DEAH_box_helicase_dom"/>
</dbReference>
<evidence type="ECO:0000313" key="16">
    <source>
        <dbReference type="Proteomes" id="UP000176846"/>
    </source>
</evidence>
<protein>
    <recommendedName>
        <fullName evidence="11">ATP-dependent DNA helicase RecQ</fullName>
        <ecNumber evidence="10">5.6.2.4</ecNumber>
    </recommendedName>
    <alternativeName>
        <fullName evidence="12">DNA 3'-5' helicase RecQ</fullName>
    </alternativeName>
</protein>
<dbReference type="GO" id="GO:0005737">
    <property type="term" value="C:cytoplasm"/>
    <property type="evidence" value="ECO:0007669"/>
    <property type="project" value="TreeGrafter"/>
</dbReference>
<evidence type="ECO:0000256" key="11">
    <source>
        <dbReference type="ARBA" id="ARBA00044535"/>
    </source>
</evidence>
<dbReference type="InterPro" id="IPR001650">
    <property type="entry name" value="Helicase_C-like"/>
</dbReference>
<dbReference type="Pfam" id="PF00270">
    <property type="entry name" value="DEAD"/>
    <property type="match status" value="1"/>
</dbReference>
<dbReference type="Pfam" id="PF00271">
    <property type="entry name" value="Helicase_C"/>
    <property type="match status" value="1"/>
</dbReference>
<evidence type="ECO:0000256" key="8">
    <source>
        <dbReference type="ARBA" id="ARBA00023235"/>
    </source>
</evidence>
<dbReference type="InterPro" id="IPR027417">
    <property type="entry name" value="P-loop_NTPase"/>
</dbReference>
<dbReference type="Pfam" id="PF16124">
    <property type="entry name" value="RecQ_Zn_bind"/>
    <property type="match status" value="1"/>
</dbReference>
<dbReference type="GO" id="GO:0030894">
    <property type="term" value="C:replisome"/>
    <property type="evidence" value="ECO:0007669"/>
    <property type="project" value="TreeGrafter"/>
</dbReference>
<dbReference type="GO" id="GO:0046872">
    <property type="term" value="F:metal ion binding"/>
    <property type="evidence" value="ECO:0007669"/>
    <property type="project" value="UniProtKB-KW"/>
</dbReference>
<evidence type="ECO:0000256" key="12">
    <source>
        <dbReference type="ARBA" id="ARBA00044550"/>
    </source>
</evidence>
<evidence type="ECO:0000256" key="2">
    <source>
        <dbReference type="ARBA" id="ARBA00022723"/>
    </source>
</evidence>
<dbReference type="AlphaFoldDB" id="A0A1F7UZB5"/>
<comment type="caution">
    <text evidence="15">The sequence shown here is derived from an EMBL/GenBank/DDBJ whole genome shotgun (WGS) entry which is preliminary data.</text>
</comment>
<gene>
    <name evidence="15" type="ORF">A2936_05340</name>
</gene>
<evidence type="ECO:0000256" key="5">
    <source>
        <dbReference type="ARBA" id="ARBA00022806"/>
    </source>
</evidence>
<dbReference type="GO" id="GO:0003677">
    <property type="term" value="F:DNA binding"/>
    <property type="evidence" value="ECO:0007669"/>
    <property type="project" value="UniProtKB-KW"/>
</dbReference>
<dbReference type="InterPro" id="IPR032284">
    <property type="entry name" value="RecQ_Zn-bd"/>
</dbReference>
<dbReference type="Gene3D" id="1.10.10.10">
    <property type="entry name" value="Winged helix-like DNA-binding domain superfamily/Winged helix DNA-binding domain"/>
    <property type="match status" value="1"/>
</dbReference>
<dbReference type="Gene3D" id="3.40.50.300">
    <property type="entry name" value="P-loop containing nucleotide triphosphate hydrolases"/>
    <property type="match status" value="2"/>
</dbReference>
<dbReference type="GO" id="GO:0016787">
    <property type="term" value="F:hydrolase activity"/>
    <property type="evidence" value="ECO:0007669"/>
    <property type="project" value="UniProtKB-KW"/>
</dbReference>
<dbReference type="GO" id="GO:0043590">
    <property type="term" value="C:bacterial nucleoid"/>
    <property type="evidence" value="ECO:0007669"/>
    <property type="project" value="TreeGrafter"/>
</dbReference>
<keyword evidence="8" id="KW-0413">Isomerase</keyword>
<dbReference type="InterPro" id="IPR004589">
    <property type="entry name" value="DNA_helicase_ATP-dep_RecQ"/>
</dbReference>
<evidence type="ECO:0000256" key="7">
    <source>
        <dbReference type="ARBA" id="ARBA00023125"/>
    </source>
</evidence>
<name>A0A1F7UZB5_9BACT</name>
<dbReference type="GO" id="GO:0006310">
    <property type="term" value="P:DNA recombination"/>
    <property type="evidence" value="ECO:0007669"/>
    <property type="project" value="InterPro"/>
</dbReference>
<sequence length="577" mass="64045">MNALLKAKIHLEESFGHVEYRAGQEEAIAAILDGRDALIVMPTGAGKSLCYQLPALCLPGVTIVVSPLIALMKDQVDDLNGRGLPAAFINSTMSSSSITERLREIALGHYKLLYIAPERFYDKRFVEALKDVEVSLFAVDEAHCISEWGHDFRPSYLTLKSAAAVLGSPRGVPQSGTKWGRPSIVALTATATPDVRDDIISALGLNNPYVLVTGFDRPNLRYGVFRIDLGEKIARALDLINEIKGPAIIYAGTRDTVDQLLDVLNMNDIKAVGYHAGMDKRQRDENQQSFMNNQVLVMVATNAFGLGIDKANVRLLIHYDLPGTLEAYYQEAGRAGRDGAESYVVLFYHPSDRYLREFFLEGENPSPELIRAIWHYFTYQVGEPIYTTYAEILEGAGVRAPELAIGTALNILERGGYLRRPHAGATNAFVRLVGSVGATEAALNPRAKIQNQVWQALKSRYGSELEAGLYFNIEEIVREASISREGLSRSLRAMSEKGLCIYEPPFRGQEIYLLKQVNADELNLDWSALSLKREREYNKLNLMEAYTYTLGCRRGFILKYFGDNSASDNCGACDNCL</sequence>
<keyword evidence="5" id="KW-0347">Helicase</keyword>
<dbReference type="InterPro" id="IPR014001">
    <property type="entry name" value="Helicase_ATP-bd"/>
</dbReference>
<evidence type="ECO:0000256" key="10">
    <source>
        <dbReference type="ARBA" id="ARBA00034808"/>
    </source>
</evidence>
<comment type="similarity">
    <text evidence="1">Belongs to the helicase family. RecQ subfamily.</text>
</comment>
<dbReference type="PANTHER" id="PTHR13710">
    <property type="entry name" value="DNA HELICASE RECQ FAMILY MEMBER"/>
    <property type="match status" value="1"/>
</dbReference>
<dbReference type="GO" id="GO:0006281">
    <property type="term" value="P:DNA repair"/>
    <property type="evidence" value="ECO:0007669"/>
    <property type="project" value="TreeGrafter"/>
</dbReference>
<dbReference type="Proteomes" id="UP000176846">
    <property type="component" value="Unassembled WGS sequence"/>
</dbReference>
<proteinExistence type="inferred from homology"/>
<keyword evidence="2" id="KW-0479">Metal-binding</keyword>
<evidence type="ECO:0000256" key="6">
    <source>
        <dbReference type="ARBA" id="ARBA00022840"/>
    </source>
</evidence>
<keyword evidence="3" id="KW-0547">Nucleotide-binding</keyword>
<evidence type="ECO:0000256" key="4">
    <source>
        <dbReference type="ARBA" id="ARBA00022801"/>
    </source>
</evidence>
<dbReference type="GO" id="GO:0005524">
    <property type="term" value="F:ATP binding"/>
    <property type="evidence" value="ECO:0007669"/>
    <property type="project" value="UniProtKB-KW"/>
</dbReference>
<dbReference type="GO" id="GO:0043138">
    <property type="term" value="F:3'-5' DNA helicase activity"/>
    <property type="evidence" value="ECO:0007669"/>
    <property type="project" value="UniProtKB-EC"/>
</dbReference>
<evidence type="ECO:0000256" key="3">
    <source>
        <dbReference type="ARBA" id="ARBA00022741"/>
    </source>
</evidence>
<dbReference type="SMART" id="SM00490">
    <property type="entry name" value="HELICc"/>
    <property type="match status" value="1"/>
</dbReference>
<dbReference type="EC" id="5.6.2.4" evidence="10"/>
<dbReference type="InterPro" id="IPR036388">
    <property type="entry name" value="WH-like_DNA-bd_sf"/>
</dbReference>
<keyword evidence="7" id="KW-0238">DNA-binding</keyword>
<dbReference type="SUPFAM" id="SSF52540">
    <property type="entry name" value="P-loop containing nucleoside triphosphate hydrolases"/>
    <property type="match status" value="1"/>
</dbReference>
<keyword evidence="4" id="KW-0378">Hydrolase</keyword>
<reference evidence="15 16" key="1">
    <citation type="journal article" date="2016" name="Nat. Commun.">
        <title>Thousands of microbial genomes shed light on interconnected biogeochemical processes in an aquifer system.</title>
        <authorList>
            <person name="Anantharaman K."/>
            <person name="Brown C.T."/>
            <person name="Hug L.A."/>
            <person name="Sharon I."/>
            <person name="Castelle C.J."/>
            <person name="Probst A.J."/>
            <person name="Thomas B.C."/>
            <person name="Singh A."/>
            <person name="Wilkins M.J."/>
            <person name="Karaoz U."/>
            <person name="Brodie E.L."/>
            <person name="Williams K.H."/>
            <person name="Hubbard S.S."/>
            <person name="Banfield J.F."/>
        </authorList>
    </citation>
    <scope>NUCLEOTIDE SEQUENCE [LARGE SCALE GENOMIC DNA]</scope>
</reference>
<dbReference type="GO" id="GO:0009378">
    <property type="term" value="F:four-way junction helicase activity"/>
    <property type="evidence" value="ECO:0007669"/>
    <property type="project" value="TreeGrafter"/>
</dbReference>
<evidence type="ECO:0000259" key="14">
    <source>
        <dbReference type="PROSITE" id="PS51194"/>
    </source>
</evidence>
<dbReference type="FunFam" id="3.40.50.300:FF:001389">
    <property type="entry name" value="ATP-dependent DNA helicase RecQ"/>
    <property type="match status" value="1"/>
</dbReference>
<feature type="domain" description="Helicase C-terminal" evidence="14">
    <location>
        <begin position="235"/>
        <end position="393"/>
    </location>
</feature>
<comment type="catalytic activity">
    <reaction evidence="9">
        <text>Couples ATP hydrolysis with the unwinding of duplex DNA by translocating in the 3'-5' direction.</text>
        <dbReference type="EC" id="5.6.2.4"/>
    </reaction>
</comment>
<dbReference type="PANTHER" id="PTHR13710:SF105">
    <property type="entry name" value="ATP-DEPENDENT DNA HELICASE Q1"/>
    <property type="match status" value="1"/>
</dbReference>
<feature type="domain" description="Helicase ATP-binding" evidence="13">
    <location>
        <begin position="28"/>
        <end position="209"/>
    </location>
</feature>
<dbReference type="EMBL" id="MGEK01000003">
    <property type="protein sequence ID" value="OGL83108.1"/>
    <property type="molecule type" value="Genomic_DNA"/>
</dbReference>
<evidence type="ECO:0000259" key="13">
    <source>
        <dbReference type="PROSITE" id="PS51192"/>
    </source>
</evidence>
<evidence type="ECO:0000313" key="15">
    <source>
        <dbReference type="EMBL" id="OGL83108.1"/>
    </source>
</evidence>
<organism evidence="15 16">
    <name type="scientific">Candidatus Uhrbacteria bacterium RIFCSPLOWO2_01_FULL_47_25</name>
    <dbReference type="NCBI Taxonomy" id="1802402"/>
    <lineage>
        <taxon>Bacteria</taxon>
        <taxon>Candidatus Uhriibacteriota</taxon>
    </lineage>
</organism>
<evidence type="ECO:0000256" key="1">
    <source>
        <dbReference type="ARBA" id="ARBA00005446"/>
    </source>
</evidence>
<dbReference type="CDD" id="cd17920">
    <property type="entry name" value="DEXHc_RecQ"/>
    <property type="match status" value="1"/>
</dbReference>
<keyword evidence="6" id="KW-0067">ATP-binding</keyword>
<dbReference type="NCBIfam" id="TIGR00614">
    <property type="entry name" value="recQ_fam"/>
    <property type="match status" value="1"/>
</dbReference>
<dbReference type="PROSITE" id="PS51192">
    <property type="entry name" value="HELICASE_ATP_BIND_1"/>
    <property type="match status" value="1"/>
</dbReference>
<evidence type="ECO:0000256" key="9">
    <source>
        <dbReference type="ARBA" id="ARBA00034617"/>
    </source>
</evidence>
<dbReference type="PROSITE" id="PS51194">
    <property type="entry name" value="HELICASE_CTER"/>
    <property type="match status" value="1"/>
</dbReference>
<accession>A0A1F7UZB5</accession>
<dbReference type="SMART" id="SM00487">
    <property type="entry name" value="DEXDc"/>
    <property type="match status" value="1"/>
</dbReference>